<dbReference type="InterPro" id="IPR015943">
    <property type="entry name" value="WD40/YVTN_repeat-like_dom_sf"/>
</dbReference>
<organism evidence="1 2">
    <name type="scientific">Pseudoduganella armeniaca</name>
    <dbReference type="NCBI Taxonomy" id="2072590"/>
    <lineage>
        <taxon>Bacteria</taxon>
        <taxon>Pseudomonadati</taxon>
        <taxon>Pseudomonadota</taxon>
        <taxon>Betaproteobacteria</taxon>
        <taxon>Burkholderiales</taxon>
        <taxon>Oxalobacteraceae</taxon>
        <taxon>Telluria group</taxon>
        <taxon>Pseudoduganella</taxon>
    </lineage>
</organism>
<proteinExistence type="predicted"/>
<dbReference type="Gene3D" id="2.130.10.10">
    <property type="entry name" value="YVTN repeat-like/Quinoprotein amine dehydrogenase"/>
    <property type="match status" value="1"/>
</dbReference>
<dbReference type="InterPro" id="IPR011110">
    <property type="entry name" value="Reg_prop"/>
</dbReference>
<keyword evidence="2" id="KW-1185">Reference proteome</keyword>
<dbReference type="Proteomes" id="UP000240505">
    <property type="component" value="Chromosome"/>
</dbReference>
<dbReference type="KEGG" id="masz:C9I28_12665"/>
<accession>A0A2R4CA46</accession>
<dbReference type="AlphaFoldDB" id="A0A2R4CA46"/>
<gene>
    <name evidence="1" type="ORF">C9I28_12665</name>
</gene>
<evidence type="ECO:0000313" key="1">
    <source>
        <dbReference type="EMBL" id="AVR96455.1"/>
    </source>
</evidence>
<protein>
    <submittedName>
        <fullName evidence="1">Uncharacterized protein</fullName>
    </submittedName>
</protein>
<reference evidence="1 2" key="1">
    <citation type="submission" date="2018-03" db="EMBL/GenBank/DDBJ databases">
        <title>Massilia armeniaca sp. nov., isolated from desert soil.</title>
        <authorList>
            <person name="Huang H."/>
            <person name="Ren M."/>
        </authorList>
    </citation>
    <scope>NUCLEOTIDE SEQUENCE [LARGE SCALE GENOMIC DNA]</scope>
    <source>
        <strain evidence="1 2">ZMN-3</strain>
    </source>
</reference>
<sequence>MQHTSWTASNGAPTGITAIAQTPDGWLWIGGAAGLFRFDGARFERARDIGLEPLSSSITNLGVLPDGTLWLVYKYGGASLLANGRMRHFRVGEHGTPAGSISGLAQDGAGRLWLGTSGGGLREMSAAGVWRAPAAAMAAPAAPSRRCCAIATAYSGCAPSRVSSCCRRAPAASNESSMSLAMAYWPNTLTAASGRRT</sequence>
<dbReference type="Pfam" id="PF07494">
    <property type="entry name" value="Reg_prop"/>
    <property type="match status" value="2"/>
</dbReference>
<dbReference type="SUPFAM" id="SSF101898">
    <property type="entry name" value="NHL repeat"/>
    <property type="match status" value="1"/>
</dbReference>
<dbReference type="EMBL" id="CP028324">
    <property type="protein sequence ID" value="AVR96455.1"/>
    <property type="molecule type" value="Genomic_DNA"/>
</dbReference>
<name>A0A2R4CA46_9BURK</name>
<evidence type="ECO:0000313" key="2">
    <source>
        <dbReference type="Proteomes" id="UP000240505"/>
    </source>
</evidence>